<dbReference type="EMBL" id="AE005673">
    <property type="protein sequence ID" value="AAK24839.1"/>
    <property type="molecule type" value="Genomic_DNA"/>
</dbReference>
<sequence length="264" mass="28316">MSGVLAQQHPANVALAPRQGDQQIDRQEQHPAEHRQHAQAQGGGAEAATPRHPQAREQQKAEEVEVELPRPAHGRHVAEEDRDEVPAVVGDGDAGIADDDDQTGQQEQAKRDHRTVSFGGVVRRASRNRQRAVMANRPIEPLASTASIQGIGRIPTARARGSSSAVAVPAASRRSHQICAPHGPRRCSFQKPSGPALATTSTVRARKITDRVAGIIQLRGPSLGCSAMMRKAASKPRAAPAGRMAYTDWGMRTSCSVRYITSVL</sequence>
<keyword evidence="3" id="KW-1185">Reference proteome</keyword>
<evidence type="ECO:0000313" key="2">
    <source>
        <dbReference type="EMBL" id="AAK24839.1"/>
    </source>
</evidence>
<dbReference type="KEGG" id="ccr:CC_2875"/>
<feature type="region of interest" description="Disordered" evidence="1">
    <location>
        <begin position="1"/>
        <end position="118"/>
    </location>
</feature>
<accession>Q9A4F9</accession>
<evidence type="ECO:0000256" key="1">
    <source>
        <dbReference type="SAM" id="MobiDB-lite"/>
    </source>
</evidence>
<dbReference type="PIR" id="C87605">
    <property type="entry name" value="C87605"/>
</dbReference>
<feature type="compositionally biased region" description="Basic and acidic residues" evidence="1">
    <location>
        <begin position="23"/>
        <end position="36"/>
    </location>
</feature>
<feature type="compositionally biased region" description="Low complexity" evidence="1">
    <location>
        <begin position="86"/>
        <end position="95"/>
    </location>
</feature>
<dbReference type="BioCyc" id="CAULO:CC2875-MONOMER"/>
<evidence type="ECO:0000313" key="3">
    <source>
        <dbReference type="Proteomes" id="UP000001816"/>
    </source>
</evidence>
<feature type="compositionally biased region" description="Basic and acidic residues" evidence="1">
    <location>
        <begin position="54"/>
        <end position="70"/>
    </location>
</feature>
<proteinExistence type="predicted"/>
<dbReference type="Proteomes" id="UP000001816">
    <property type="component" value="Chromosome"/>
</dbReference>
<dbReference type="STRING" id="190650.CC_2875"/>
<dbReference type="EnsemblBacteria" id="AAK24839">
    <property type="protein sequence ID" value="AAK24839"/>
    <property type="gene ID" value="CC_2875"/>
</dbReference>
<protein>
    <submittedName>
        <fullName evidence="2">Uncharacterized protein</fullName>
    </submittedName>
</protein>
<dbReference type="AlphaFoldDB" id="Q9A4F9"/>
<dbReference type="HOGENOM" id="CLU_1052491_0_0_5"/>
<organism evidence="2 3">
    <name type="scientific">Caulobacter vibrioides (strain ATCC 19089 / CIP 103742 / CB 15)</name>
    <name type="common">Caulobacter crescentus</name>
    <dbReference type="NCBI Taxonomy" id="190650"/>
    <lineage>
        <taxon>Bacteria</taxon>
        <taxon>Pseudomonadati</taxon>
        <taxon>Pseudomonadota</taxon>
        <taxon>Alphaproteobacteria</taxon>
        <taxon>Caulobacterales</taxon>
        <taxon>Caulobacteraceae</taxon>
        <taxon>Caulobacter</taxon>
    </lineage>
</organism>
<gene>
    <name evidence="2" type="ordered locus">CC_2875</name>
</gene>
<name>Q9A4F9_CAUVC</name>
<reference evidence="2 3" key="1">
    <citation type="journal article" date="2001" name="Proc. Natl. Acad. Sci. U.S.A.">
        <title>Complete genome sequence of Caulobacter crescentus.</title>
        <authorList>
            <person name="Nierman W.C."/>
            <person name="Feldblyum T.V."/>
            <person name="Laub M.T."/>
            <person name="Paulsen I.T."/>
            <person name="Nelson K.E."/>
            <person name="Eisen J.A."/>
            <person name="Heidelberg J.F."/>
            <person name="Alley M.R."/>
            <person name="Ohta N."/>
            <person name="Maddock J.R."/>
            <person name="Potocka I."/>
            <person name="Nelson W.C."/>
            <person name="Newton A."/>
            <person name="Stephens C."/>
            <person name="Phadke N.D."/>
            <person name="Ely B."/>
            <person name="DeBoy R.T."/>
            <person name="Dodson R.J."/>
            <person name="Durkin A.S."/>
            <person name="Gwinn M.L."/>
            <person name="Haft D.H."/>
            <person name="Kolonay J.F."/>
            <person name="Smit J."/>
            <person name="Craven M.B."/>
            <person name="Khouri H."/>
            <person name="Shetty J."/>
            <person name="Berry K."/>
            <person name="Utterback T."/>
            <person name="Tran K."/>
            <person name="Wolf A."/>
            <person name="Vamathevan J."/>
            <person name="Ermolaeva M."/>
            <person name="White O."/>
            <person name="Salzberg S.L."/>
            <person name="Venter J.C."/>
            <person name="Shapiro L."/>
            <person name="Fraser C.M."/>
        </authorList>
    </citation>
    <scope>NUCLEOTIDE SEQUENCE [LARGE SCALE GENOMIC DNA]</scope>
    <source>
        <strain evidence="3">ATCC 19089 / CB15</strain>
    </source>
</reference>